<feature type="signal peptide" evidence="1">
    <location>
        <begin position="1"/>
        <end position="20"/>
    </location>
</feature>
<evidence type="ECO:0000313" key="4">
    <source>
        <dbReference type="Proteomes" id="UP000634134"/>
    </source>
</evidence>
<dbReference type="Pfam" id="PF12697">
    <property type="entry name" value="Abhydrolase_6"/>
    <property type="match status" value="1"/>
</dbReference>
<dbReference type="InterPro" id="IPR000073">
    <property type="entry name" value="AB_hydrolase_1"/>
</dbReference>
<dbReference type="PANTHER" id="PTHR37017:SF11">
    <property type="entry name" value="ESTERASE_LIPASE_THIOESTERASE DOMAIN-CONTAINING PROTEIN"/>
    <property type="match status" value="1"/>
</dbReference>
<organism evidence="3 4">
    <name type="scientific">Dyadobacter subterraneus</name>
    <dbReference type="NCBI Taxonomy" id="2773304"/>
    <lineage>
        <taxon>Bacteria</taxon>
        <taxon>Pseudomonadati</taxon>
        <taxon>Bacteroidota</taxon>
        <taxon>Cytophagia</taxon>
        <taxon>Cytophagales</taxon>
        <taxon>Spirosomataceae</taxon>
        <taxon>Dyadobacter</taxon>
    </lineage>
</organism>
<dbReference type="EMBL" id="JACYGY010000001">
    <property type="protein sequence ID" value="MBE9461919.1"/>
    <property type="molecule type" value="Genomic_DNA"/>
</dbReference>
<dbReference type="GO" id="GO:0016787">
    <property type="term" value="F:hydrolase activity"/>
    <property type="evidence" value="ECO:0007669"/>
    <property type="project" value="UniProtKB-KW"/>
</dbReference>
<feature type="domain" description="AB hydrolase-1" evidence="2">
    <location>
        <begin position="32"/>
        <end position="260"/>
    </location>
</feature>
<dbReference type="InterPro" id="IPR029058">
    <property type="entry name" value="AB_hydrolase_fold"/>
</dbReference>
<evidence type="ECO:0000313" key="3">
    <source>
        <dbReference type="EMBL" id="MBE9461919.1"/>
    </source>
</evidence>
<dbReference type="PANTHER" id="PTHR37017">
    <property type="entry name" value="AB HYDROLASE-1 DOMAIN-CONTAINING PROTEIN-RELATED"/>
    <property type="match status" value="1"/>
</dbReference>
<accession>A0ABR9W9V5</accession>
<dbReference type="Gene3D" id="3.40.50.1820">
    <property type="entry name" value="alpha/beta hydrolase"/>
    <property type="match status" value="1"/>
</dbReference>
<proteinExistence type="predicted"/>
<keyword evidence="3" id="KW-0378">Hydrolase</keyword>
<evidence type="ECO:0000256" key="1">
    <source>
        <dbReference type="SAM" id="SignalP"/>
    </source>
</evidence>
<protein>
    <submittedName>
        <fullName evidence="3">Alpha/beta hydrolase</fullName>
    </submittedName>
</protein>
<dbReference type="RefSeq" id="WP_194120162.1">
    <property type="nucleotide sequence ID" value="NZ_JACYGY010000001.1"/>
</dbReference>
<name>A0ABR9W9V5_9BACT</name>
<keyword evidence="4" id="KW-1185">Reference proteome</keyword>
<dbReference type="InterPro" id="IPR052897">
    <property type="entry name" value="Sec-Metab_Biosynth_Hydrolase"/>
</dbReference>
<keyword evidence="1" id="KW-0732">Signal</keyword>
<dbReference type="SUPFAM" id="SSF53474">
    <property type="entry name" value="alpha/beta-Hydrolases"/>
    <property type="match status" value="1"/>
</dbReference>
<dbReference type="Proteomes" id="UP000634134">
    <property type="component" value="Unassembled WGS sequence"/>
</dbReference>
<feature type="chain" id="PRO_5045676153" evidence="1">
    <location>
        <begin position="21"/>
        <end position="267"/>
    </location>
</feature>
<reference evidence="4" key="1">
    <citation type="submission" date="2023-07" db="EMBL/GenBank/DDBJ databases">
        <title>Dyadobacter sp. nov 'subterranea' isolated from contaminted grondwater.</title>
        <authorList>
            <person name="Szabo I."/>
            <person name="Al-Omari J."/>
            <person name="Szerdahelyi S.G."/>
            <person name="Rado J."/>
        </authorList>
    </citation>
    <scope>NUCLEOTIDE SEQUENCE [LARGE SCALE GENOMIC DNA]</scope>
    <source>
        <strain evidence="4">UP-52</strain>
    </source>
</reference>
<gene>
    <name evidence="3" type="ORF">IEE83_08490</name>
</gene>
<sequence length="267" mass="28896">MKKTILFLAMIVFGITSVQAQQTTKAGKSGIIVLVHGAWSDASAWDAVTPLLKAQQYQVIVVSLPGHGKDQTSFADIKLQTYVDVVKAAIGENNNIVLVGHSMAGVVISEVAEQIPSQIKKLVYLAAYLPHTGESLLSLSTKDAGSHLGKNLIIDQEHGRGIIKKELVTDVFVADAPKKVADYVVANFRTDEPLAPFADKVTLTDKNFGSIKKAYIFTTEDHAVSYPYQLEMVKGSKVANTYTLTTSHTPFISAPSELAKIILKEAK</sequence>
<comment type="caution">
    <text evidence="3">The sequence shown here is derived from an EMBL/GenBank/DDBJ whole genome shotgun (WGS) entry which is preliminary data.</text>
</comment>
<evidence type="ECO:0000259" key="2">
    <source>
        <dbReference type="Pfam" id="PF12697"/>
    </source>
</evidence>